<accession>A0A2N0VK21</accession>
<sequence>MLAKEGFSTITVVFAFSLIVIFALSYAPIWVGYIIYPILAALCGLVLYFFRDPDRVTPQDDSLIISPADGKVVLIQDVQEDEYVGEEVTQVSIFLSPLNVHVNRNPVSGKVEYLKYYPGKYLMAWEDHASEMNERAHFGVRHPSGIKMMFKQITGFLARRIVYHIKEGDELKAGERFGIMKFGSRMDLLLPKSVKINVKIGDNTVAGESIIGKIEKS</sequence>
<gene>
    <name evidence="11" type="primary">psd</name>
    <name evidence="13" type="ORF">CWD77_03440</name>
</gene>
<evidence type="ECO:0000256" key="11">
    <source>
        <dbReference type="HAMAP-Rule" id="MF_00664"/>
    </source>
</evidence>
<comment type="subunit">
    <text evidence="11">Heterodimer of a large membrane-associated beta subunit and a small pyruvoyl-containing alpha subunit.</text>
</comment>
<evidence type="ECO:0000256" key="1">
    <source>
        <dbReference type="ARBA" id="ARBA00022475"/>
    </source>
</evidence>
<dbReference type="RefSeq" id="WP_101071823.1">
    <property type="nucleotide sequence ID" value="NZ_PISP01000001.1"/>
</dbReference>
<dbReference type="EMBL" id="PISP01000001">
    <property type="protein sequence ID" value="PKD44532.1"/>
    <property type="molecule type" value="Genomic_DNA"/>
</dbReference>
<feature type="chain" id="PRO_5023421512" description="Phosphatidylserine decarboxylase beta chain" evidence="11">
    <location>
        <begin position="1"/>
        <end position="183"/>
    </location>
</feature>
<evidence type="ECO:0000313" key="13">
    <source>
        <dbReference type="EMBL" id="PKD44532.1"/>
    </source>
</evidence>
<reference evidence="13 14" key="1">
    <citation type="submission" date="2017-11" db="EMBL/GenBank/DDBJ databases">
        <title>Rhodohalobacter 15182 sp. nov., isolated from a salt lake.</title>
        <authorList>
            <person name="Han S."/>
        </authorList>
    </citation>
    <scope>NUCLEOTIDE SEQUENCE [LARGE SCALE GENOMIC DNA]</scope>
    <source>
        <strain evidence="13 14">15182</strain>
    </source>
</reference>
<evidence type="ECO:0000256" key="8">
    <source>
        <dbReference type="ARBA" id="ARBA00023239"/>
    </source>
</evidence>
<dbReference type="PANTHER" id="PTHR35809">
    <property type="entry name" value="ARCHAETIDYLSERINE DECARBOXYLASE PROENZYME-RELATED"/>
    <property type="match status" value="1"/>
</dbReference>
<keyword evidence="6 11" id="KW-0865">Zymogen</keyword>
<evidence type="ECO:0000256" key="9">
    <source>
        <dbReference type="ARBA" id="ARBA00023264"/>
    </source>
</evidence>
<evidence type="ECO:0000256" key="3">
    <source>
        <dbReference type="ARBA" id="ARBA00022793"/>
    </source>
</evidence>
<dbReference type="InterPro" id="IPR003817">
    <property type="entry name" value="PS_Dcarbxylase"/>
</dbReference>
<evidence type="ECO:0000256" key="4">
    <source>
        <dbReference type="ARBA" id="ARBA00023098"/>
    </source>
</evidence>
<feature type="transmembrane region" description="Helical" evidence="12">
    <location>
        <begin position="7"/>
        <end position="27"/>
    </location>
</feature>
<comment type="function">
    <text evidence="11">Catalyzes the formation of phosphatidylethanolamine (PtdEtn) from phosphatidylserine (PtdSer).</text>
</comment>
<evidence type="ECO:0000313" key="14">
    <source>
        <dbReference type="Proteomes" id="UP000233398"/>
    </source>
</evidence>
<keyword evidence="8 11" id="KW-0456">Lyase</keyword>
<keyword evidence="12" id="KW-1133">Transmembrane helix</keyword>
<comment type="subcellular location">
    <subcellularLocation>
        <location evidence="11">Cell membrane</location>
        <topology evidence="11">Peripheral membrane protein</topology>
    </subcellularLocation>
</comment>
<comment type="catalytic activity">
    <reaction evidence="11">
        <text>a 1,2-diacyl-sn-glycero-3-phospho-L-serine + H(+) = a 1,2-diacyl-sn-glycero-3-phosphoethanolamine + CO2</text>
        <dbReference type="Rhea" id="RHEA:20828"/>
        <dbReference type="ChEBI" id="CHEBI:15378"/>
        <dbReference type="ChEBI" id="CHEBI:16526"/>
        <dbReference type="ChEBI" id="CHEBI:57262"/>
        <dbReference type="ChEBI" id="CHEBI:64612"/>
        <dbReference type="EC" id="4.1.1.65"/>
    </reaction>
</comment>
<proteinExistence type="inferred from homology"/>
<protein>
    <recommendedName>
        <fullName evidence="11">Phosphatidylserine decarboxylase proenzyme</fullName>
        <ecNumber evidence="11">4.1.1.65</ecNumber>
    </recommendedName>
    <component>
        <recommendedName>
            <fullName evidence="11">Phosphatidylserine decarboxylase alpha chain</fullName>
        </recommendedName>
    </component>
    <component>
        <recommendedName>
            <fullName evidence="11">Phosphatidylserine decarboxylase beta chain</fullName>
        </recommendedName>
    </component>
</protein>
<evidence type="ECO:0000256" key="2">
    <source>
        <dbReference type="ARBA" id="ARBA00022516"/>
    </source>
</evidence>
<keyword evidence="2 11" id="KW-0444">Lipid biosynthesis</keyword>
<dbReference type="AlphaFoldDB" id="A0A2N0VK21"/>
<evidence type="ECO:0000256" key="5">
    <source>
        <dbReference type="ARBA" id="ARBA00023136"/>
    </source>
</evidence>
<dbReference type="NCBIfam" id="NF003685">
    <property type="entry name" value="PRK05305.2-5"/>
    <property type="match status" value="1"/>
</dbReference>
<keyword evidence="7 11" id="KW-0594">Phospholipid biosynthesis</keyword>
<dbReference type="GO" id="GO:0006646">
    <property type="term" value="P:phosphatidylethanolamine biosynthetic process"/>
    <property type="evidence" value="ECO:0007669"/>
    <property type="project" value="UniProtKB-UniRule"/>
</dbReference>
<evidence type="ECO:0000256" key="7">
    <source>
        <dbReference type="ARBA" id="ARBA00023209"/>
    </source>
</evidence>
<evidence type="ECO:0000256" key="10">
    <source>
        <dbReference type="ARBA" id="ARBA00023317"/>
    </source>
</evidence>
<keyword evidence="5 11" id="KW-0472">Membrane</keyword>
<comment type="PTM">
    <text evidence="11">Is synthesized initially as an inactive proenzyme. Formation of the active enzyme involves a self-maturation process in which the active site pyruvoyl group is generated from an internal serine residue via an autocatalytic post-translational modification. Two non-identical subunits are generated from the proenzyme in this reaction, and the pyruvate is formed at the N-terminus of the alpha chain, which is derived from the carboxyl end of the proenzyme. The post-translation cleavage follows an unusual pathway, termed non-hydrolytic serinolysis, in which the side chain hydroxyl group of the serine supplies its oxygen atom to form the C-terminus of the beta chain, while the remainder of the serine residue undergoes an oxidative deamination to produce ammonia and the pyruvoyl prosthetic group on the alpha chain.</text>
</comment>
<comment type="cofactor">
    <cofactor evidence="11">
        <name>pyruvate</name>
        <dbReference type="ChEBI" id="CHEBI:15361"/>
    </cofactor>
    <text evidence="11">Binds 1 pyruvoyl group covalently per subunit.</text>
</comment>
<keyword evidence="9 11" id="KW-1208">Phospholipid metabolism</keyword>
<keyword evidence="10 11" id="KW-0670">Pyruvate</keyword>
<comment type="pathway">
    <text evidence="11">Phospholipid metabolism; phosphatidylethanolamine biosynthesis; phosphatidylethanolamine from CDP-diacylglycerol: step 2/2.</text>
</comment>
<keyword evidence="3 11" id="KW-0210">Decarboxylase</keyword>
<dbReference type="GO" id="GO:0005886">
    <property type="term" value="C:plasma membrane"/>
    <property type="evidence" value="ECO:0007669"/>
    <property type="project" value="UniProtKB-SubCell"/>
</dbReference>
<dbReference type="HAMAP" id="MF_00664">
    <property type="entry name" value="PS_decarb_PSD_A"/>
    <property type="match status" value="1"/>
</dbReference>
<dbReference type="GO" id="GO:0004609">
    <property type="term" value="F:phosphatidylserine decarboxylase activity"/>
    <property type="evidence" value="ECO:0007669"/>
    <property type="project" value="UniProtKB-UniRule"/>
</dbReference>
<dbReference type="NCBIfam" id="NF003678">
    <property type="entry name" value="PRK05305.1-2"/>
    <property type="match status" value="1"/>
</dbReference>
<comment type="similarity">
    <text evidence="11">Belongs to the phosphatidylserine decarboxylase family. PSD-A subfamily.</text>
</comment>
<dbReference type="InterPro" id="IPR033175">
    <property type="entry name" value="PSD-A"/>
</dbReference>
<name>A0A2N0VK21_9BACT</name>
<dbReference type="UniPathway" id="UPA00558">
    <property type="reaction ID" value="UER00616"/>
</dbReference>
<feature type="transmembrane region" description="Helical" evidence="12">
    <location>
        <begin position="33"/>
        <end position="50"/>
    </location>
</feature>
<dbReference type="EC" id="4.1.1.65" evidence="11"/>
<comment type="caution">
    <text evidence="13">The sequence shown here is derived from an EMBL/GenBank/DDBJ whole genome shotgun (WGS) entry which is preliminary data.</text>
</comment>
<keyword evidence="14" id="KW-1185">Reference proteome</keyword>
<keyword evidence="12" id="KW-0812">Transmembrane</keyword>
<keyword evidence="4 11" id="KW-0443">Lipid metabolism</keyword>
<feature type="site" description="Cleavage (non-hydrolytic); by autocatalysis" evidence="11">
    <location>
        <begin position="183"/>
        <end position="184"/>
    </location>
</feature>
<keyword evidence="1 11" id="KW-1003">Cell membrane</keyword>
<feature type="chain" id="PRO_5023421513" description="Phosphatidylserine decarboxylase alpha chain" evidence="11">
    <location>
        <begin position="184"/>
        <end position="217"/>
    </location>
</feature>
<dbReference type="Pfam" id="PF02666">
    <property type="entry name" value="PS_Dcarbxylase"/>
    <property type="match status" value="1"/>
</dbReference>
<evidence type="ECO:0000256" key="12">
    <source>
        <dbReference type="SAM" id="Phobius"/>
    </source>
</evidence>
<dbReference type="OrthoDB" id="9790893at2"/>
<evidence type="ECO:0000256" key="6">
    <source>
        <dbReference type="ARBA" id="ARBA00023145"/>
    </source>
</evidence>
<dbReference type="Proteomes" id="UP000233398">
    <property type="component" value="Unassembled WGS sequence"/>
</dbReference>
<feature type="modified residue" description="Pyruvic acid (Ser); by autocatalysis" evidence="11">
    <location>
        <position position="184"/>
    </location>
</feature>
<organism evidence="13 14">
    <name type="scientific">Rhodohalobacter barkolensis</name>
    <dbReference type="NCBI Taxonomy" id="2053187"/>
    <lineage>
        <taxon>Bacteria</taxon>
        <taxon>Pseudomonadati</taxon>
        <taxon>Balneolota</taxon>
        <taxon>Balneolia</taxon>
        <taxon>Balneolales</taxon>
        <taxon>Balneolaceae</taxon>
        <taxon>Rhodohalobacter</taxon>
    </lineage>
</organism>
<feature type="active site" description="Schiff-base intermediate with substrate; via pyruvic acid" evidence="11">
    <location>
        <position position="184"/>
    </location>
</feature>
<dbReference type="PANTHER" id="PTHR35809:SF1">
    <property type="entry name" value="ARCHAETIDYLSERINE DECARBOXYLASE PROENZYME-RELATED"/>
    <property type="match status" value="1"/>
</dbReference>